<dbReference type="InterPro" id="IPR050654">
    <property type="entry name" value="AChE-related_enzymes"/>
</dbReference>
<dbReference type="Gene3D" id="3.40.50.1820">
    <property type="entry name" value="alpha/beta hydrolase"/>
    <property type="match status" value="1"/>
</dbReference>
<feature type="domain" description="Carboxylesterase type B" evidence="3">
    <location>
        <begin position="14"/>
        <end position="211"/>
    </location>
</feature>
<organism evidence="4 5">
    <name type="scientific">Cudoniella acicularis</name>
    <dbReference type="NCBI Taxonomy" id="354080"/>
    <lineage>
        <taxon>Eukaryota</taxon>
        <taxon>Fungi</taxon>
        <taxon>Dikarya</taxon>
        <taxon>Ascomycota</taxon>
        <taxon>Pezizomycotina</taxon>
        <taxon>Leotiomycetes</taxon>
        <taxon>Helotiales</taxon>
        <taxon>Tricladiaceae</taxon>
        <taxon>Cudoniella</taxon>
    </lineage>
</organism>
<dbReference type="PANTHER" id="PTHR43918">
    <property type="entry name" value="ACETYLCHOLINESTERASE"/>
    <property type="match status" value="1"/>
</dbReference>
<gene>
    <name evidence="4" type="ORF">G7Y89_g8611</name>
</gene>
<dbReference type="OrthoDB" id="408631at2759"/>
<reference evidence="4 5" key="1">
    <citation type="submission" date="2020-03" db="EMBL/GenBank/DDBJ databases">
        <title>Draft Genome Sequence of Cudoniella acicularis.</title>
        <authorList>
            <person name="Buettner E."/>
            <person name="Kellner H."/>
        </authorList>
    </citation>
    <scope>NUCLEOTIDE SEQUENCE [LARGE SCALE GENOMIC DNA]</scope>
    <source>
        <strain evidence="4 5">DSM 108380</strain>
    </source>
</reference>
<dbReference type="SUPFAM" id="SSF53474">
    <property type="entry name" value="alpha/beta-Hydrolases"/>
    <property type="match status" value="1"/>
</dbReference>
<comment type="similarity">
    <text evidence="1">Belongs to the type-B carboxylesterase/lipase family.</text>
</comment>
<name>A0A8H4W3E4_9HELO</name>
<evidence type="ECO:0000313" key="4">
    <source>
        <dbReference type="EMBL" id="KAF4629534.1"/>
    </source>
</evidence>
<accession>A0A8H4W3E4</accession>
<dbReference type="Pfam" id="PF00135">
    <property type="entry name" value="COesterase"/>
    <property type="match status" value="1"/>
</dbReference>
<dbReference type="InterPro" id="IPR029058">
    <property type="entry name" value="AB_hydrolase_fold"/>
</dbReference>
<dbReference type="AlphaFoldDB" id="A0A8H4W3E4"/>
<protein>
    <recommendedName>
        <fullName evidence="3">Carboxylesterase type B domain-containing protein</fullName>
    </recommendedName>
</protein>
<sequence>MQVPAYGNTKPVPFAAAIMQSTALESTMAFNISFNATAAIAVSANCNATDSFSTSPAMIDCLRSLPMETLLNLTLDFINPTLANNDRDIFLPTVDQDFLPDLASSLVAEGKLPKIPFMAGWQEDDATLFTNSVIETNADTRAFFEVYYPDLNSTTLTNLLNLYPVDKFTANITANKSAELYRAAHIFRDILLTCPSAYFGSSMAKKYANVFDPTPSDYDLAKWYPGSWSAFAHWSMPSVEGKRTLEARSSAFPNGEGEGEVYVVGGGKPGMRGPGLERLDESCGFLNSEVVIEQLKY</sequence>
<dbReference type="EMBL" id="JAAMPI010000664">
    <property type="protein sequence ID" value="KAF4629534.1"/>
    <property type="molecule type" value="Genomic_DNA"/>
</dbReference>
<dbReference type="InterPro" id="IPR002018">
    <property type="entry name" value="CarbesteraseB"/>
</dbReference>
<dbReference type="PANTHER" id="PTHR43918:SF4">
    <property type="entry name" value="CARBOXYLIC ESTER HYDROLASE"/>
    <property type="match status" value="1"/>
</dbReference>
<keyword evidence="2" id="KW-0378">Hydrolase</keyword>
<dbReference type="Proteomes" id="UP000566819">
    <property type="component" value="Unassembled WGS sequence"/>
</dbReference>
<proteinExistence type="inferred from homology"/>
<evidence type="ECO:0000259" key="3">
    <source>
        <dbReference type="Pfam" id="PF00135"/>
    </source>
</evidence>
<comment type="caution">
    <text evidence="4">The sequence shown here is derived from an EMBL/GenBank/DDBJ whole genome shotgun (WGS) entry which is preliminary data.</text>
</comment>
<evidence type="ECO:0000256" key="1">
    <source>
        <dbReference type="ARBA" id="ARBA00005964"/>
    </source>
</evidence>
<evidence type="ECO:0000313" key="5">
    <source>
        <dbReference type="Proteomes" id="UP000566819"/>
    </source>
</evidence>
<keyword evidence="5" id="KW-1185">Reference proteome</keyword>
<dbReference type="GO" id="GO:0052689">
    <property type="term" value="F:carboxylic ester hydrolase activity"/>
    <property type="evidence" value="ECO:0007669"/>
    <property type="project" value="TreeGrafter"/>
</dbReference>
<evidence type="ECO:0000256" key="2">
    <source>
        <dbReference type="ARBA" id="ARBA00022801"/>
    </source>
</evidence>